<dbReference type="Gene3D" id="1.10.472.80">
    <property type="entry name" value="Ypt/Rab-GAP domain of gyp1p, domain 3"/>
    <property type="match status" value="1"/>
</dbReference>
<dbReference type="PROSITE" id="PS50086">
    <property type="entry name" value="TBC_RABGAP"/>
    <property type="match status" value="1"/>
</dbReference>
<dbReference type="PANTHER" id="PTHR47219:SF20">
    <property type="entry name" value="TBC1 DOMAIN FAMILY MEMBER 2B"/>
    <property type="match status" value="1"/>
</dbReference>
<reference evidence="3" key="2">
    <citation type="submission" date="2023-02" db="EMBL/GenBank/DDBJ databases">
        <authorList>
            <consortium name="DOE Joint Genome Institute"/>
            <person name="Mondo S.J."/>
            <person name="Chang Y."/>
            <person name="Wang Y."/>
            <person name="Ahrendt S."/>
            <person name="Andreopoulos W."/>
            <person name="Barry K."/>
            <person name="Beard J."/>
            <person name="Benny G.L."/>
            <person name="Blankenship S."/>
            <person name="Bonito G."/>
            <person name="Cuomo C."/>
            <person name="Desiro A."/>
            <person name="Gervers K.A."/>
            <person name="Hundley H."/>
            <person name="Kuo A."/>
            <person name="LaButti K."/>
            <person name="Lang B.F."/>
            <person name="Lipzen A."/>
            <person name="O'Donnell K."/>
            <person name="Pangilinan J."/>
            <person name="Reynolds N."/>
            <person name="Sandor L."/>
            <person name="Smith M.W."/>
            <person name="Tsang A."/>
            <person name="Grigoriev I.V."/>
            <person name="Stajich J.E."/>
            <person name="Spatafora J.W."/>
        </authorList>
    </citation>
    <scope>NUCLEOTIDE SEQUENCE</scope>
    <source>
        <strain evidence="3">RSA 2281</strain>
    </source>
</reference>
<sequence>MTTHISPSRKQSQPDSLRQAFQNLSVDTYLKRQRSGFHLSATAAKSSTDISSSTETTVSPTKSFTLNNKNNNNRRCNYLTVHSTPPPLTLKPSQSSPTATSPGLNKSYKSSPLGSPRTPTSQRQVVEQPYSPYYDSGFNLSSSSIASSCYSSSLSSLKQTSSSSTTASNSSVVEEDEDDELSMPSTPPPPASPCPWIKQDEEKRRMDNEEQHDANNTLDVDDDRRPNEKSERRDAYGFKQPTQWVRLADQIQFELDYQPILERQNAKWQSLLDENQGEWPAVNSKLKRYVRKGIPHNLRGKAWMHYSGAKAKMEANAGLYDSLVKTAEAMGEHNEYAEIINRDLHRTFPDNDQFACGVTAEDGTVTMDPESNPKLRALRRILLAFSVYAPHIGYCQSLNYLAGFFLLFIEDGEEAAFWMLITTVYDYFPENMYDVTMEGAHIDQTVLMMMVYERLPGVWNKIGNGKCFWECVESEGLPSITLVTSHWFLTLFINILPVETVLRVWDSLYIEGSKVLFRVALTIIKMNEKRIWSLDDPIEIFPVLQSMPRRLVNCHRFMECVFSKTGVGADISTAEIERRRVLFRDRRKQQRVAATVAAQAASAATTTTSASSSSSPASSSSSSGSSPTSTLSFRFFRR</sequence>
<dbReference type="Gene3D" id="1.10.8.270">
    <property type="entry name" value="putative rabgap domain of human tbc1 domain family member 14 like domains"/>
    <property type="match status" value="1"/>
</dbReference>
<dbReference type="SMART" id="SM00164">
    <property type="entry name" value="TBC"/>
    <property type="match status" value="1"/>
</dbReference>
<feature type="region of interest" description="Disordered" evidence="1">
    <location>
        <begin position="156"/>
        <end position="237"/>
    </location>
</feature>
<feature type="compositionally biased region" description="Low complexity" evidence="1">
    <location>
        <begin position="67"/>
        <end position="77"/>
    </location>
</feature>
<evidence type="ECO:0000259" key="2">
    <source>
        <dbReference type="PROSITE" id="PS50086"/>
    </source>
</evidence>
<dbReference type="InterPro" id="IPR035969">
    <property type="entry name" value="Rab-GAP_TBC_sf"/>
</dbReference>
<dbReference type="EMBL" id="JAIXMP010000070">
    <property type="protein sequence ID" value="KAI9243550.1"/>
    <property type="molecule type" value="Genomic_DNA"/>
</dbReference>
<feature type="region of interest" description="Disordered" evidence="1">
    <location>
        <begin position="40"/>
        <end position="124"/>
    </location>
</feature>
<comment type="caution">
    <text evidence="3">The sequence shown here is derived from an EMBL/GenBank/DDBJ whole genome shotgun (WGS) entry which is preliminary data.</text>
</comment>
<dbReference type="Gene3D" id="1.10.10.750">
    <property type="entry name" value="Ypt/Rab-GAP domain of gyp1p, domain 1"/>
    <property type="match status" value="1"/>
</dbReference>
<name>A0AAD5JLG8_9FUNG</name>
<feature type="compositionally biased region" description="Basic and acidic residues" evidence="1">
    <location>
        <begin position="198"/>
        <end position="213"/>
    </location>
</feature>
<dbReference type="SUPFAM" id="SSF47923">
    <property type="entry name" value="Ypt/Rab-GAP domain of gyp1p"/>
    <property type="match status" value="2"/>
</dbReference>
<organism evidence="3 4">
    <name type="scientific">Phascolomyces articulosus</name>
    <dbReference type="NCBI Taxonomy" id="60185"/>
    <lineage>
        <taxon>Eukaryota</taxon>
        <taxon>Fungi</taxon>
        <taxon>Fungi incertae sedis</taxon>
        <taxon>Mucoromycota</taxon>
        <taxon>Mucoromycotina</taxon>
        <taxon>Mucoromycetes</taxon>
        <taxon>Mucorales</taxon>
        <taxon>Lichtheimiaceae</taxon>
        <taxon>Phascolomyces</taxon>
    </lineage>
</organism>
<protein>
    <submittedName>
        <fullName evidence="3">Rab-GTPase-TBC domain-containing protein</fullName>
    </submittedName>
</protein>
<feature type="compositionally biased region" description="Basic and acidic residues" evidence="1">
    <location>
        <begin position="222"/>
        <end position="236"/>
    </location>
</feature>
<feature type="compositionally biased region" description="Low complexity" evidence="1">
    <location>
        <begin position="156"/>
        <end position="171"/>
    </location>
</feature>
<keyword evidence="4" id="KW-1185">Reference proteome</keyword>
<evidence type="ECO:0000313" key="3">
    <source>
        <dbReference type="EMBL" id="KAI9243550.1"/>
    </source>
</evidence>
<dbReference type="GO" id="GO:0005096">
    <property type="term" value="F:GTPase activator activity"/>
    <property type="evidence" value="ECO:0007669"/>
    <property type="project" value="TreeGrafter"/>
</dbReference>
<feature type="compositionally biased region" description="Low complexity" evidence="1">
    <location>
        <begin position="40"/>
        <end position="59"/>
    </location>
</feature>
<dbReference type="InterPro" id="IPR000195">
    <property type="entry name" value="Rab-GAP-TBC_dom"/>
</dbReference>
<gene>
    <name evidence="3" type="ORF">BDA99DRAFT_530168</name>
</gene>
<feature type="compositionally biased region" description="Low complexity" evidence="1">
    <location>
        <begin position="601"/>
        <end position="632"/>
    </location>
</feature>
<reference evidence="3" key="1">
    <citation type="journal article" date="2022" name="IScience">
        <title>Evolution of zygomycete secretomes and the origins of terrestrial fungal ecologies.</title>
        <authorList>
            <person name="Chang Y."/>
            <person name="Wang Y."/>
            <person name="Mondo S."/>
            <person name="Ahrendt S."/>
            <person name="Andreopoulos W."/>
            <person name="Barry K."/>
            <person name="Beard J."/>
            <person name="Benny G.L."/>
            <person name="Blankenship S."/>
            <person name="Bonito G."/>
            <person name="Cuomo C."/>
            <person name="Desiro A."/>
            <person name="Gervers K.A."/>
            <person name="Hundley H."/>
            <person name="Kuo A."/>
            <person name="LaButti K."/>
            <person name="Lang B.F."/>
            <person name="Lipzen A."/>
            <person name="O'Donnell K."/>
            <person name="Pangilinan J."/>
            <person name="Reynolds N."/>
            <person name="Sandor L."/>
            <person name="Smith M.E."/>
            <person name="Tsang A."/>
            <person name="Grigoriev I.V."/>
            <person name="Stajich J.E."/>
            <person name="Spatafora J.W."/>
        </authorList>
    </citation>
    <scope>NUCLEOTIDE SEQUENCE</scope>
    <source>
        <strain evidence="3">RSA 2281</strain>
    </source>
</reference>
<accession>A0AAD5JLG8</accession>
<evidence type="ECO:0000256" key="1">
    <source>
        <dbReference type="SAM" id="MobiDB-lite"/>
    </source>
</evidence>
<feature type="region of interest" description="Disordered" evidence="1">
    <location>
        <begin position="601"/>
        <end position="638"/>
    </location>
</feature>
<dbReference type="PANTHER" id="PTHR47219">
    <property type="entry name" value="RAB GTPASE-ACTIVATING PROTEIN 1-LIKE"/>
    <property type="match status" value="1"/>
</dbReference>
<feature type="domain" description="Rab-GAP TBC" evidence="2">
    <location>
        <begin position="293"/>
        <end position="512"/>
    </location>
</feature>
<dbReference type="InterPro" id="IPR050302">
    <property type="entry name" value="Rab_GAP_TBC_domain"/>
</dbReference>
<dbReference type="GO" id="GO:0031267">
    <property type="term" value="F:small GTPase binding"/>
    <property type="evidence" value="ECO:0007669"/>
    <property type="project" value="TreeGrafter"/>
</dbReference>
<proteinExistence type="predicted"/>
<dbReference type="Pfam" id="PF00566">
    <property type="entry name" value="RabGAP-TBC"/>
    <property type="match status" value="1"/>
</dbReference>
<dbReference type="AlphaFoldDB" id="A0AAD5JLG8"/>
<feature type="compositionally biased region" description="Polar residues" evidence="1">
    <location>
        <begin position="91"/>
        <end position="124"/>
    </location>
</feature>
<evidence type="ECO:0000313" key="4">
    <source>
        <dbReference type="Proteomes" id="UP001209540"/>
    </source>
</evidence>
<dbReference type="Proteomes" id="UP001209540">
    <property type="component" value="Unassembled WGS sequence"/>
</dbReference>